<organism evidence="3 4">
    <name type="scientific">Gossypium barbadense</name>
    <name type="common">Sea Island cotton</name>
    <name type="synonym">Hibiscus barbadensis</name>
    <dbReference type="NCBI Taxonomy" id="3634"/>
    <lineage>
        <taxon>Eukaryota</taxon>
        <taxon>Viridiplantae</taxon>
        <taxon>Streptophyta</taxon>
        <taxon>Embryophyta</taxon>
        <taxon>Tracheophyta</taxon>
        <taxon>Spermatophyta</taxon>
        <taxon>Magnoliopsida</taxon>
        <taxon>eudicotyledons</taxon>
        <taxon>Gunneridae</taxon>
        <taxon>Pentapetalae</taxon>
        <taxon>rosids</taxon>
        <taxon>malvids</taxon>
        <taxon>Malvales</taxon>
        <taxon>Malvaceae</taxon>
        <taxon>Malvoideae</taxon>
        <taxon>Gossypium</taxon>
    </lineage>
</organism>
<proteinExistence type="predicted"/>
<dbReference type="SUPFAM" id="SSF52833">
    <property type="entry name" value="Thioredoxin-like"/>
    <property type="match status" value="1"/>
</dbReference>
<dbReference type="SUPFAM" id="SSF48208">
    <property type="entry name" value="Six-hairpin glycosidases"/>
    <property type="match status" value="2"/>
</dbReference>
<dbReference type="OrthoDB" id="1923667at2759"/>
<dbReference type="GO" id="GO:0009507">
    <property type="term" value="C:chloroplast"/>
    <property type="evidence" value="ECO:0007669"/>
    <property type="project" value="TreeGrafter"/>
</dbReference>
<dbReference type="AlphaFoldDB" id="A0A2P5X2U3"/>
<name>A0A2P5X2U3_GOSBA</name>
<accession>A0A2P5X2U3</accession>
<dbReference type="InterPro" id="IPR036249">
    <property type="entry name" value="Thioredoxin-like_sf"/>
</dbReference>
<feature type="compositionally biased region" description="Polar residues" evidence="1">
    <location>
        <begin position="872"/>
        <end position="890"/>
    </location>
</feature>
<dbReference type="InterPro" id="IPR008928">
    <property type="entry name" value="6-hairpin_glycosidase_sf"/>
</dbReference>
<protein>
    <recommendedName>
        <fullName evidence="2">Spermatogenesis-associated protein 20-like TRX domain-containing protein</fullName>
    </recommendedName>
</protein>
<evidence type="ECO:0000259" key="2">
    <source>
        <dbReference type="Pfam" id="PF03190"/>
    </source>
</evidence>
<feature type="domain" description="Spermatogenesis-associated protein 20-like TRX" evidence="2">
    <location>
        <begin position="1"/>
        <end position="101"/>
    </location>
</feature>
<dbReference type="Gene3D" id="3.40.30.10">
    <property type="entry name" value="Glutaredoxin"/>
    <property type="match status" value="2"/>
</dbReference>
<dbReference type="GO" id="GO:0005975">
    <property type="term" value="P:carbohydrate metabolic process"/>
    <property type="evidence" value="ECO:0007669"/>
    <property type="project" value="InterPro"/>
</dbReference>
<dbReference type="InterPro" id="IPR024705">
    <property type="entry name" value="Ssp411"/>
</dbReference>
<feature type="domain" description="Spermatogenesis-associated protein 20-like TRX" evidence="2">
    <location>
        <begin position="483"/>
        <end position="526"/>
    </location>
</feature>
<gene>
    <name evidence="3" type="ORF">GOBAR_AA23027</name>
</gene>
<sequence length="890" mass="99801">MEVESFENEEVAKLLNDWFVSIKVDREERPDVDKALYGGGGWPLSVFLSPDLKPLMGGTYFPPEDKYGRPGFKTILRKVKDAWDNKRDMLVKSGAFAIEQLSEALSASAGSNQLPDGLAQNALRLCAEQLSNSYDSRFGGFGSAPKFPRPVEIQLILYQSKKLEESGKPGEAKESLKMVFFSLQCMARGGMHDHVGGGFHRYSVDECWHVPHFEKMLYDQGQLANVYLDAFFISRDILYSFISRDILDYLRRDMIGSEGGIFSAEDADSAEFEGATRKKEGAFYIWTSKEIDDILGEHASLFKEHYYVKPSGNCDLSSMSDPHKEFKGKNVLIERNDSSALASKLGMSIQEYLDILGECKKKLFDVRAKRPRPHLDDKVIVSWNGLAISSFAKASKILKGEPQGTNFNFPVVGCDTLVLRSSSLSFSHFNNFSTLPRKFPFTFTHFPCPFSTVFPRPVNSCRCKVLAMAERTSTSSSHSLKYTNRLATEHSPYLLQHAHNLVDWYPWGEEAFAEARKRDVPIFLSIIDNWQFVTNFGHLVIYFYGGILFEVGYSTCHPKEYMEVAEKAANFIRRHLYNEQTRRLQHSFRNGPSNAPGFLDDYAFLISGLLDLYEFGGSTDWLVWATELQDMQDELFLDREDGAYFNTPGEDPSVLLRVKEDHDGAEPSGNSVSAINLVRLASMVSGSKSDHYRQNGEHLLAVFESRLKEMAMAVPLMCCAADMLSIPSRKQVVLVGHKPSEEFENMLAAAHASYDPNKTVITQDINSTFYLSYIQNLTLSSFNVTMSLFLDREGGAYFNTPGEDPSVLLRVKEDHDGAEPSGNSVSAINLVRLASMVSGSKSDHYRQNGEHLLDKVVALVCQNFSCRPPVSSPKSLQHMLSNKSASSSVV</sequence>
<reference evidence="3 4" key="1">
    <citation type="submission" date="2015-01" db="EMBL/GenBank/DDBJ databases">
        <title>Genome of allotetraploid Gossypium barbadense reveals genomic plasticity and fiber elongation in cotton evolution.</title>
        <authorList>
            <person name="Chen X."/>
            <person name="Liu X."/>
            <person name="Zhao B."/>
            <person name="Zheng H."/>
            <person name="Hu Y."/>
            <person name="Lu G."/>
            <person name="Yang C."/>
            <person name="Chen J."/>
            <person name="Shan C."/>
            <person name="Zhang L."/>
            <person name="Zhou Y."/>
            <person name="Wang L."/>
            <person name="Guo W."/>
            <person name="Bai Y."/>
            <person name="Ruan J."/>
            <person name="Shangguan X."/>
            <person name="Mao Y."/>
            <person name="Jiang J."/>
            <person name="Zhu Y."/>
            <person name="Lei J."/>
            <person name="Kang H."/>
            <person name="Chen S."/>
            <person name="He X."/>
            <person name="Wang R."/>
            <person name="Wang Y."/>
            <person name="Chen J."/>
            <person name="Wang L."/>
            <person name="Yu S."/>
            <person name="Wang B."/>
            <person name="Wei J."/>
            <person name="Song S."/>
            <person name="Lu X."/>
            <person name="Gao Z."/>
            <person name="Gu W."/>
            <person name="Deng X."/>
            <person name="Ma D."/>
            <person name="Wang S."/>
            <person name="Liang W."/>
            <person name="Fang L."/>
            <person name="Cai C."/>
            <person name="Zhu X."/>
            <person name="Zhou B."/>
            <person name="Zhang Y."/>
            <person name="Chen Z."/>
            <person name="Xu S."/>
            <person name="Zhu R."/>
            <person name="Wang S."/>
            <person name="Zhang T."/>
            <person name="Zhao G."/>
        </authorList>
    </citation>
    <scope>NUCLEOTIDE SEQUENCE [LARGE SCALE GENOMIC DNA]</scope>
    <source>
        <strain evidence="4">cv. Xinhai21</strain>
        <tissue evidence="3">Leaf</tissue>
    </source>
</reference>
<dbReference type="PANTHER" id="PTHR42899">
    <property type="entry name" value="SPERMATOGENESIS-ASSOCIATED PROTEIN 20"/>
    <property type="match status" value="1"/>
</dbReference>
<evidence type="ECO:0000313" key="3">
    <source>
        <dbReference type="EMBL" id="PPR97650.1"/>
    </source>
</evidence>
<dbReference type="InterPro" id="IPR004879">
    <property type="entry name" value="Ssp411-like_TRX"/>
</dbReference>
<evidence type="ECO:0000313" key="4">
    <source>
        <dbReference type="Proteomes" id="UP000239757"/>
    </source>
</evidence>
<evidence type="ECO:0000256" key="1">
    <source>
        <dbReference type="SAM" id="MobiDB-lite"/>
    </source>
</evidence>
<dbReference type="Proteomes" id="UP000239757">
    <property type="component" value="Unassembled WGS sequence"/>
</dbReference>
<dbReference type="EMBL" id="KZ665830">
    <property type="protein sequence ID" value="PPR97650.1"/>
    <property type="molecule type" value="Genomic_DNA"/>
</dbReference>
<dbReference type="Pfam" id="PF03190">
    <property type="entry name" value="Thioredox_DsbH"/>
    <property type="match status" value="2"/>
</dbReference>
<dbReference type="PANTHER" id="PTHR42899:SF1">
    <property type="entry name" value="SPERMATOGENESIS-ASSOCIATED PROTEIN 20"/>
    <property type="match status" value="1"/>
</dbReference>
<feature type="region of interest" description="Disordered" evidence="1">
    <location>
        <begin position="869"/>
        <end position="890"/>
    </location>
</feature>